<evidence type="ECO:0000313" key="2">
    <source>
        <dbReference type="EMBL" id="ABK67511.1"/>
    </source>
</evidence>
<name>A0A0H2ZYQ9_MYCA1</name>
<feature type="transmembrane region" description="Helical" evidence="1">
    <location>
        <begin position="6"/>
        <end position="30"/>
    </location>
</feature>
<keyword evidence="1" id="KW-1133">Transmembrane helix</keyword>
<sequence length="33" mass="3629">MRPADHPLLVLVAGWTAVVVLMGAILAMILDRW</sequence>
<gene>
    <name evidence="2" type="ordered locus">MAV_0782</name>
</gene>
<organism evidence="2 3">
    <name type="scientific">Mycobacterium avium (strain 104)</name>
    <dbReference type="NCBI Taxonomy" id="243243"/>
    <lineage>
        <taxon>Bacteria</taxon>
        <taxon>Bacillati</taxon>
        <taxon>Actinomycetota</taxon>
        <taxon>Actinomycetes</taxon>
        <taxon>Mycobacteriales</taxon>
        <taxon>Mycobacteriaceae</taxon>
        <taxon>Mycobacterium</taxon>
        <taxon>Mycobacterium avium complex (MAC)</taxon>
    </lineage>
</organism>
<protein>
    <submittedName>
        <fullName evidence="2">Uncharacterized protein</fullName>
    </submittedName>
</protein>
<dbReference type="Proteomes" id="UP000001574">
    <property type="component" value="Chromosome"/>
</dbReference>
<accession>A0A0H2ZYQ9</accession>
<keyword evidence="1" id="KW-0472">Membrane</keyword>
<dbReference type="KEGG" id="mav:MAV_0782"/>
<reference evidence="2 3" key="1">
    <citation type="submission" date="2006-10" db="EMBL/GenBank/DDBJ databases">
        <authorList>
            <person name="Fleischmann R.D."/>
            <person name="Dodson R.J."/>
            <person name="Haft D.H."/>
            <person name="Merkel J.S."/>
            <person name="Nelson W.C."/>
            <person name="Fraser C.M."/>
        </authorList>
    </citation>
    <scope>NUCLEOTIDE SEQUENCE [LARGE SCALE GENOMIC DNA]</scope>
    <source>
        <strain evidence="2 3">104</strain>
    </source>
</reference>
<keyword evidence="1" id="KW-0812">Transmembrane</keyword>
<dbReference type="AlphaFoldDB" id="A0A0H2ZYQ9"/>
<proteinExistence type="predicted"/>
<evidence type="ECO:0000313" key="3">
    <source>
        <dbReference type="Proteomes" id="UP000001574"/>
    </source>
</evidence>
<dbReference type="EMBL" id="CP000479">
    <property type="protein sequence ID" value="ABK67511.1"/>
    <property type="molecule type" value="Genomic_DNA"/>
</dbReference>
<evidence type="ECO:0000256" key="1">
    <source>
        <dbReference type="SAM" id="Phobius"/>
    </source>
</evidence>
<dbReference type="HOGENOM" id="CLU_3382767_0_0_11"/>